<proteinExistence type="predicted"/>
<gene>
    <name evidence="2" type="ORF">HYD_0150</name>
</gene>
<protein>
    <submittedName>
        <fullName evidence="2">Uncharacterized protein</fullName>
    </submittedName>
</protein>
<reference evidence="2" key="1">
    <citation type="submission" date="2021-10" db="EMBL/GenBank/DDBJ databases">
        <title>Genome Sequence of The Candidatus Hydrogeosomobacter endosymbioticus, an Intracellular Bacterial Symbiont of the Anaerobic Ciliate GW7.</title>
        <authorList>
            <person name="Shiohama Y."/>
            <person name="Shinzato N."/>
        </authorList>
    </citation>
    <scope>NUCLEOTIDE SEQUENCE [LARGE SCALE GENOMIC DNA]</scope>
    <source>
        <strain evidence="2">200920</strain>
    </source>
</reference>
<feature type="signal peptide" evidence="1">
    <location>
        <begin position="1"/>
        <end position="23"/>
    </location>
</feature>
<evidence type="ECO:0000256" key="1">
    <source>
        <dbReference type="SAM" id="SignalP"/>
    </source>
</evidence>
<dbReference type="RefSeq" id="WP_236865095.1">
    <property type="nucleotide sequence ID" value="NZ_AP025225.1"/>
</dbReference>
<evidence type="ECO:0000313" key="3">
    <source>
        <dbReference type="Proteomes" id="UP001320209"/>
    </source>
</evidence>
<evidence type="ECO:0000313" key="2">
    <source>
        <dbReference type="EMBL" id="BDB95882.1"/>
    </source>
</evidence>
<dbReference type="Proteomes" id="UP001320209">
    <property type="component" value="Chromosome"/>
</dbReference>
<dbReference type="InterPro" id="IPR011250">
    <property type="entry name" value="OMP/PagP_B-barrel"/>
</dbReference>
<sequence length="293" mass="31450">MNLKIGMLCAALAASVSGIAAFAADQDIMSGAQQSSTTFSSGGYVGLGVGLASNKVKQSFKNAVDMSTLLDNHNYSYSQSEASSIEQLYYNKIGKNLSGTILSPAFQLKFGFDCKLRNSPIVTGFFAGGSVNGAHSSMPSVVLVNQAGQSLLNVVSGRCRMQDRGSFLAGVRLGGIVNNNTLLYVLAGWEIHDMKIVNAAIRNASPLAKKSWNMSKKNRGGSIWINYAQFGGGFETNLTNNIVAGLESTVSFGRKESKKFANMFDQKARLKLRSTILTAMVTLKYKFPTCRAM</sequence>
<name>A0ABM7V7Z4_9PROT</name>
<organism evidence="2 3">
    <name type="scientific">Candidatus Hydrogenosomobacter endosymbioticus</name>
    <dbReference type="NCBI Taxonomy" id="2558174"/>
    <lineage>
        <taxon>Bacteria</taxon>
        <taxon>Pseudomonadati</taxon>
        <taxon>Pseudomonadota</taxon>
        <taxon>Alphaproteobacteria</taxon>
        <taxon>Holosporales</taxon>
        <taxon>Holosporaceae</taxon>
        <taxon>Candidatus Hydrogenosomobacter</taxon>
    </lineage>
</organism>
<feature type="chain" id="PRO_5045075232" evidence="1">
    <location>
        <begin position="24"/>
        <end position="293"/>
    </location>
</feature>
<keyword evidence="3" id="KW-1185">Reference proteome</keyword>
<accession>A0ABM7V7Z4</accession>
<dbReference type="EMBL" id="AP025225">
    <property type="protein sequence ID" value="BDB95882.1"/>
    <property type="molecule type" value="Genomic_DNA"/>
</dbReference>
<dbReference type="SUPFAM" id="SSF56925">
    <property type="entry name" value="OMPA-like"/>
    <property type="match status" value="1"/>
</dbReference>
<keyword evidence="1" id="KW-0732">Signal</keyword>